<dbReference type="InterPro" id="IPR025445">
    <property type="entry name" value="DUF4191"/>
</dbReference>
<feature type="transmembrane region" description="Helical" evidence="2">
    <location>
        <begin position="74"/>
        <end position="93"/>
    </location>
</feature>
<keyword evidence="2" id="KW-0472">Membrane</keyword>
<dbReference type="EMBL" id="BMFY01000013">
    <property type="protein sequence ID" value="GGA23103.1"/>
    <property type="molecule type" value="Genomic_DNA"/>
</dbReference>
<dbReference type="RefSeq" id="WP_188551490.1">
    <property type="nucleotide sequence ID" value="NZ_BMFY01000013.1"/>
</dbReference>
<dbReference type="Pfam" id="PF13829">
    <property type="entry name" value="DUF4191"/>
    <property type="match status" value="1"/>
</dbReference>
<sequence length="249" mass="27496">MSSTQTPEPEQKRRLFSRKPKKEKTAKKPNRFKQMWQVFQMTRRQNPASAWWMLLVLVLATAAGVGIGFVWGHPILTGISGLLLGVLLAMILLGRFAQAAAFEQIEGQPGAVGAALNSARRTWLMEDEPVAIDPRTQDLIFRATGRGGVVLVSEAPPHRAAKLLAKEAKRVSRVLPTVPVHTIQGGNGEGQVPLKRIPKEVNRIKPALKKAEVLVVRKRLAALQRSQLPIPKGVDPMKARIDRKAMRGR</sequence>
<evidence type="ECO:0000313" key="4">
    <source>
        <dbReference type="Proteomes" id="UP000616114"/>
    </source>
</evidence>
<feature type="compositionally biased region" description="Basic residues" evidence="1">
    <location>
        <begin position="14"/>
        <end position="28"/>
    </location>
</feature>
<reference evidence="3" key="2">
    <citation type="submission" date="2020-09" db="EMBL/GenBank/DDBJ databases">
        <authorList>
            <person name="Sun Q."/>
            <person name="Zhou Y."/>
        </authorList>
    </citation>
    <scope>NUCLEOTIDE SEQUENCE</scope>
    <source>
        <strain evidence="3">CGMCC 1.12785</strain>
    </source>
</reference>
<reference evidence="3" key="1">
    <citation type="journal article" date="2014" name="Int. J. Syst. Evol. Microbiol.">
        <title>Complete genome sequence of Corynebacterium casei LMG S-19264T (=DSM 44701T), isolated from a smear-ripened cheese.</title>
        <authorList>
            <consortium name="US DOE Joint Genome Institute (JGI-PGF)"/>
            <person name="Walter F."/>
            <person name="Albersmeier A."/>
            <person name="Kalinowski J."/>
            <person name="Ruckert C."/>
        </authorList>
    </citation>
    <scope>NUCLEOTIDE SEQUENCE</scope>
    <source>
        <strain evidence="3">CGMCC 1.12785</strain>
    </source>
</reference>
<organism evidence="3 4">
    <name type="scientific">Sediminivirga luteola</name>
    <dbReference type="NCBI Taxonomy" id="1774748"/>
    <lineage>
        <taxon>Bacteria</taxon>
        <taxon>Bacillati</taxon>
        <taxon>Actinomycetota</taxon>
        <taxon>Actinomycetes</taxon>
        <taxon>Micrococcales</taxon>
        <taxon>Brevibacteriaceae</taxon>
        <taxon>Sediminivirga</taxon>
    </lineage>
</organism>
<name>A0A8J2U054_9MICO</name>
<comment type="caution">
    <text evidence="3">The sequence shown here is derived from an EMBL/GenBank/DDBJ whole genome shotgun (WGS) entry which is preliminary data.</text>
</comment>
<keyword evidence="2" id="KW-1133">Transmembrane helix</keyword>
<gene>
    <name evidence="3" type="ORF">GCM10011333_27700</name>
</gene>
<evidence type="ECO:0000313" key="3">
    <source>
        <dbReference type="EMBL" id="GGA23103.1"/>
    </source>
</evidence>
<keyword evidence="4" id="KW-1185">Reference proteome</keyword>
<dbReference type="Proteomes" id="UP000616114">
    <property type="component" value="Unassembled WGS sequence"/>
</dbReference>
<evidence type="ECO:0000256" key="2">
    <source>
        <dbReference type="SAM" id="Phobius"/>
    </source>
</evidence>
<evidence type="ECO:0000256" key="1">
    <source>
        <dbReference type="SAM" id="MobiDB-lite"/>
    </source>
</evidence>
<protein>
    <recommendedName>
        <fullName evidence="5">DUF4191 domain-containing protein</fullName>
    </recommendedName>
</protein>
<evidence type="ECO:0008006" key="5">
    <source>
        <dbReference type="Google" id="ProtNLM"/>
    </source>
</evidence>
<proteinExistence type="predicted"/>
<keyword evidence="2" id="KW-0812">Transmembrane</keyword>
<feature type="region of interest" description="Disordered" evidence="1">
    <location>
        <begin position="1"/>
        <end position="28"/>
    </location>
</feature>
<dbReference type="AlphaFoldDB" id="A0A8J2U054"/>
<accession>A0A8J2U054</accession>